<feature type="transmembrane region" description="Helical" evidence="1">
    <location>
        <begin position="242"/>
        <end position="265"/>
    </location>
</feature>
<organism evidence="2">
    <name type="scientific">Herbaspirillum huttiense subsp. nephrolepidis</name>
    <dbReference type="NCBI Taxonomy" id="3075126"/>
    <lineage>
        <taxon>Bacteria</taxon>
        <taxon>Pseudomonadati</taxon>
        <taxon>Pseudomonadota</taxon>
        <taxon>Betaproteobacteria</taxon>
        <taxon>Burkholderiales</taxon>
        <taxon>Oxalobacteraceae</taxon>
        <taxon>Herbaspirillum</taxon>
    </lineage>
</organism>
<keyword evidence="1" id="KW-1133">Transmembrane helix</keyword>
<accession>A0AAE4GDL1</accession>
<gene>
    <name evidence="2" type="ORF">RJN63_20490</name>
</gene>
<protein>
    <submittedName>
        <fullName evidence="2">Uncharacterized protein</fullName>
    </submittedName>
</protein>
<proteinExistence type="predicted"/>
<dbReference type="RefSeq" id="WP_310836060.1">
    <property type="nucleotide sequence ID" value="NZ_JAVLSM010000002.1"/>
</dbReference>
<dbReference type="AlphaFoldDB" id="A0AAE4GDL1"/>
<evidence type="ECO:0000313" key="2">
    <source>
        <dbReference type="EMBL" id="MDT0339226.1"/>
    </source>
</evidence>
<comment type="caution">
    <text evidence="2">The sequence shown here is derived from an EMBL/GenBank/DDBJ whole genome shotgun (WGS) entry which is preliminary data.</text>
</comment>
<evidence type="ECO:0000256" key="1">
    <source>
        <dbReference type="SAM" id="Phobius"/>
    </source>
</evidence>
<keyword evidence="1" id="KW-0472">Membrane</keyword>
<sequence>MTSESIDRSIASEPKKRDYQNALAQVKTYIGLQGTPAPYRDVGVIVIKALTGLVEDVPDPFFYPFEKGTIFYKNWAYGFSALPIFHAQTAESVDMESQVFWLFNFVYAFRLEATYRSQGLTDLDVAILSIPQRTQFPHFAFAQLELMRAKVAVTFAVDSQSEIRHSLRGETEASLTRLEGLAKSIKTWEEKLSYWEDKTADLEKLIKQQHQELNFIGLSSAFLRLIEKRTIELTQASRSVKLLGAVSIAAPVLAFLLGILLHTGMKFDWSVLSYGIPAITVELLLLYFFRISLRNEYSLKAQLLQLELRYNICAFIESYADFAKKTRADDSDRTLEKFEALVFSGVTADIQNIPSQFDGVEQLVSLIKSIKAKD</sequence>
<feature type="transmembrane region" description="Helical" evidence="1">
    <location>
        <begin position="271"/>
        <end position="289"/>
    </location>
</feature>
<reference evidence="2" key="1">
    <citation type="submission" date="2023-02" db="EMBL/GenBank/DDBJ databases">
        <title>Description of Herbaspirillum huttiense subsp. nephrolepsisexaltata and Herbaspirillum huttiense subsp. lycopersicon.</title>
        <authorList>
            <person name="Poudel M."/>
            <person name="Sharma A."/>
            <person name="Goss E."/>
            <person name="Tapia J.H."/>
            <person name="Harmon C.M."/>
            <person name="Jones J.B."/>
        </authorList>
    </citation>
    <scope>NUCLEOTIDE SEQUENCE</scope>
    <source>
        <strain evidence="2">NC40101</strain>
    </source>
</reference>
<name>A0AAE4GDL1_9BURK</name>
<keyword evidence="1" id="KW-0812">Transmembrane</keyword>
<dbReference type="EMBL" id="JAVRAA010000012">
    <property type="protein sequence ID" value="MDT0339226.1"/>
    <property type="molecule type" value="Genomic_DNA"/>
</dbReference>